<sequence>MKIFLIAAALAVPIAPALAQSSVKVSYRASALATAEGRQALRRRVNRAVVHVCGDDRAAGSMLSNPAVRACHGQATAAARPQVDRAIALANRGVEVASRNR</sequence>
<protein>
    <submittedName>
        <fullName evidence="2">UrcA family protein</fullName>
    </submittedName>
</protein>
<dbReference type="NCBIfam" id="TIGR04433">
    <property type="entry name" value="UrcA_uranyl"/>
    <property type="match status" value="1"/>
</dbReference>
<reference evidence="2 3" key="1">
    <citation type="submission" date="2020-03" db="EMBL/GenBank/DDBJ databases">
        <title>Genomic Encyclopedia of Type Strains, Phase IV (KMG-IV): sequencing the most valuable type-strain genomes for metagenomic binning, comparative biology and taxonomic classification.</title>
        <authorList>
            <person name="Goeker M."/>
        </authorList>
    </citation>
    <scope>NUCLEOTIDE SEQUENCE [LARGE SCALE GENOMIC DNA]</scope>
    <source>
        <strain evidence="2 3">DSM 4733</strain>
    </source>
</reference>
<gene>
    <name evidence="2" type="ORF">FHR20_000244</name>
</gene>
<feature type="signal peptide" evidence="1">
    <location>
        <begin position="1"/>
        <end position="19"/>
    </location>
</feature>
<feature type="chain" id="PRO_5030872312" evidence="1">
    <location>
        <begin position="20"/>
        <end position="101"/>
    </location>
</feature>
<keyword evidence="1" id="KW-0732">Signal</keyword>
<name>A0A7X5ZUD7_9SPHN</name>
<organism evidence="2 3">
    <name type="scientific">Sphingomonas leidyi</name>
    <dbReference type="NCBI Taxonomy" id="68569"/>
    <lineage>
        <taxon>Bacteria</taxon>
        <taxon>Pseudomonadati</taxon>
        <taxon>Pseudomonadota</taxon>
        <taxon>Alphaproteobacteria</taxon>
        <taxon>Sphingomonadales</taxon>
        <taxon>Sphingomonadaceae</taxon>
        <taxon>Sphingomonas</taxon>
    </lineage>
</organism>
<dbReference type="InterPro" id="IPR030972">
    <property type="entry name" value="UrcA_uranyl"/>
</dbReference>
<comment type="caution">
    <text evidence="2">The sequence shown here is derived from an EMBL/GenBank/DDBJ whole genome shotgun (WGS) entry which is preliminary data.</text>
</comment>
<evidence type="ECO:0000256" key="1">
    <source>
        <dbReference type="SAM" id="SignalP"/>
    </source>
</evidence>
<dbReference type="Proteomes" id="UP000564677">
    <property type="component" value="Unassembled WGS sequence"/>
</dbReference>
<dbReference type="RefSeq" id="WP_167297879.1">
    <property type="nucleotide sequence ID" value="NZ_JAASQV010000001.1"/>
</dbReference>
<evidence type="ECO:0000313" key="2">
    <source>
        <dbReference type="EMBL" id="NIJ63313.1"/>
    </source>
</evidence>
<keyword evidence="3" id="KW-1185">Reference proteome</keyword>
<proteinExistence type="predicted"/>
<dbReference type="EMBL" id="JAASQV010000001">
    <property type="protein sequence ID" value="NIJ63313.1"/>
    <property type="molecule type" value="Genomic_DNA"/>
</dbReference>
<dbReference type="AlphaFoldDB" id="A0A7X5ZUD7"/>
<accession>A0A7X5ZUD7</accession>
<evidence type="ECO:0000313" key="3">
    <source>
        <dbReference type="Proteomes" id="UP000564677"/>
    </source>
</evidence>